<dbReference type="SUPFAM" id="SSF55961">
    <property type="entry name" value="Bet v1-like"/>
    <property type="match status" value="1"/>
</dbReference>
<dbReference type="EMBL" id="JACEZS010000006">
    <property type="protein sequence ID" value="MBA5605614.1"/>
    <property type="molecule type" value="Genomic_DNA"/>
</dbReference>
<sequence>MDTSITTEVIITAPVATVWDAFTTPADIKRWSALSDESQATECTVNLREGGKFHLRMKSQGEDPGSNFEGTITKLVPHSLLELSLGDRTASVQFERLGENVGVTVVFNAESEDSIADEQQLSLMILQNFARYVQHDN</sequence>
<proteinExistence type="inferred from homology"/>
<comment type="caution">
    <text evidence="3">The sequence shown here is derived from an EMBL/GenBank/DDBJ whole genome shotgun (WGS) entry which is preliminary data.</text>
</comment>
<name>A0A7W2I6N7_9BURK</name>
<evidence type="ECO:0000256" key="1">
    <source>
        <dbReference type="ARBA" id="ARBA00006817"/>
    </source>
</evidence>
<dbReference type="Proteomes" id="UP000566711">
    <property type="component" value="Unassembled WGS sequence"/>
</dbReference>
<evidence type="ECO:0000313" key="4">
    <source>
        <dbReference type="Proteomes" id="UP000566711"/>
    </source>
</evidence>
<feature type="domain" description="Activator of Hsp90 ATPase homologue 1/2-like C-terminal" evidence="2">
    <location>
        <begin position="13"/>
        <end position="118"/>
    </location>
</feature>
<dbReference type="InterPro" id="IPR013538">
    <property type="entry name" value="ASHA1/2-like_C"/>
</dbReference>
<accession>A0A7W2I6N7</accession>
<dbReference type="Pfam" id="PF08327">
    <property type="entry name" value="AHSA1"/>
    <property type="match status" value="1"/>
</dbReference>
<evidence type="ECO:0000259" key="2">
    <source>
        <dbReference type="Pfam" id="PF08327"/>
    </source>
</evidence>
<comment type="similarity">
    <text evidence="1">Belongs to the AHA1 family.</text>
</comment>
<keyword evidence="4" id="KW-1185">Reference proteome</keyword>
<dbReference type="AlphaFoldDB" id="A0A7W2I6N7"/>
<dbReference type="Gene3D" id="3.30.530.20">
    <property type="match status" value="1"/>
</dbReference>
<evidence type="ECO:0000313" key="3">
    <source>
        <dbReference type="EMBL" id="MBA5605614.1"/>
    </source>
</evidence>
<dbReference type="RefSeq" id="WP_182216695.1">
    <property type="nucleotide sequence ID" value="NZ_JACEZS010000006.1"/>
</dbReference>
<reference evidence="3 4" key="1">
    <citation type="submission" date="2020-07" db="EMBL/GenBank/DDBJ databases">
        <title>Novel species isolated from subtropical streams in China.</title>
        <authorList>
            <person name="Lu H."/>
        </authorList>
    </citation>
    <scope>NUCLEOTIDE SEQUENCE [LARGE SCALE GENOMIC DNA]</scope>
    <source>
        <strain evidence="3 4">FT3S</strain>
    </source>
</reference>
<protein>
    <submittedName>
        <fullName evidence="3">SRPBCC domain-containing protein</fullName>
    </submittedName>
</protein>
<organism evidence="3 4">
    <name type="scientific">Rugamonas fusca</name>
    <dbReference type="NCBI Taxonomy" id="2758568"/>
    <lineage>
        <taxon>Bacteria</taxon>
        <taxon>Pseudomonadati</taxon>
        <taxon>Pseudomonadota</taxon>
        <taxon>Betaproteobacteria</taxon>
        <taxon>Burkholderiales</taxon>
        <taxon>Oxalobacteraceae</taxon>
        <taxon>Telluria group</taxon>
        <taxon>Rugamonas</taxon>
    </lineage>
</organism>
<dbReference type="InterPro" id="IPR023393">
    <property type="entry name" value="START-like_dom_sf"/>
</dbReference>
<gene>
    <name evidence="3" type="ORF">H3H36_09595</name>
</gene>